<keyword evidence="3" id="KW-0274">FAD</keyword>
<dbReference type="RefSeq" id="WP_317833730.1">
    <property type="nucleotide sequence ID" value="NZ_CP136920.1"/>
</dbReference>
<dbReference type="Gene3D" id="1.10.8.260">
    <property type="entry name" value="HI0933 insert domain-like"/>
    <property type="match status" value="1"/>
</dbReference>
<dbReference type="Pfam" id="PF22780">
    <property type="entry name" value="HI0933_like_1st"/>
    <property type="match status" value="1"/>
</dbReference>
<dbReference type="Pfam" id="PF03486">
    <property type="entry name" value="HI0933_like"/>
    <property type="match status" value="1"/>
</dbReference>
<evidence type="ECO:0000256" key="3">
    <source>
        <dbReference type="ARBA" id="ARBA00022827"/>
    </source>
</evidence>
<sequence>MAEHLIVIGAGPAGIFAALSWIEHAPDTQVTIVEKESEALGCFLKKNRDPWSLTREIYEPAEMADQYVRGGREMLGPLHRWGAADAMSWFEQHGIAFDVDETGRVIPVDGIDVLRNKLLGLVSEAGIKISTNCNVVAADAKSTGGFWITLEGEGTMECDSLVLAGGGLLATKAKGICAAFGHTVVEPVPAIFDLHTRDSRIVHAAGELVEGAHLIDDSGAEASGLIRLEPWGLSGPVVGELTSRAAESMRDRRYTFSLRIDWIGGLKNPTERTIDAITRANPRRPVGDEQHAPIPSRLWLQMVKDAGIDPSTQWQRLTKQEARALHRQLRHDSIKIVKRGSHYQETAVCGGVALSEIDFRSFQSRLVPGLHFVGDILDVDGLPGGANLQTCWTTGWLAGLSNI</sequence>
<evidence type="ECO:0000256" key="2">
    <source>
        <dbReference type="ARBA" id="ARBA00022630"/>
    </source>
</evidence>
<dbReference type="InterPro" id="IPR004792">
    <property type="entry name" value="BaiN-like"/>
</dbReference>
<dbReference type="EMBL" id="CP136920">
    <property type="protein sequence ID" value="WOO41289.1"/>
    <property type="molecule type" value="Genomic_DNA"/>
</dbReference>
<keyword evidence="2" id="KW-0285">Flavoprotein</keyword>
<evidence type="ECO:0000259" key="5">
    <source>
        <dbReference type="Pfam" id="PF22780"/>
    </source>
</evidence>
<dbReference type="PANTHER" id="PTHR42887">
    <property type="entry name" value="OS12G0638800 PROTEIN"/>
    <property type="match status" value="1"/>
</dbReference>
<evidence type="ECO:0000313" key="7">
    <source>
        <dbReference type="Proteomes" id="UP001304300"/>
    </source>
</evidence>
<dbReference type="KEGG" id="puo:RZN69_21935"/>
<dbReference type="NCBIfam" id="TIGR00275">
    <property type="entry name" value="aminoacetone oxidase family FAD-binding enzyme"/>
    <property type="match status" value="1"/>
</dbReference>
<feature type="domain" description="RsdA/BaiN/AoA(So)-like insert" evidence="5">
    <location>
        <begin position="218"/>
        <end position="340"/>
    </location>
</feature>
<keyword evidence="7" id="KW-1185">Reference proteome</keyword>
<gene>
    <name evidence="6" type="ORF">RZN69_21935</name>
</gene>
<name>A0AAQ3LB52_9BACT</name>
<proteinExistence type="predicted"/>
<dbReference type="InterPro" id="IPR057661">
    <property type="entry name" value="RsdA/BaiN/AoA(So)_Rossmann"/>
</dbReference>
<dbReference type="InterPro" id="IPR023166">
    <property type="entry name" value="BaiN-like_dom_sf"/>
</dbReference>
<feature type="domain" description="RsdA/BaiN/AoA(So)-like Rossmann fold-like" evidence="4">
    <location>
        <begin position="4"/>
        <end position="399"/>
    </location>
</feature>
<protein>
    <submittedName>
        <fullName evidence="6">Aminoacetone oxidase family FAD-binding enzyme</fullName>
    </submittedName>
</protein>
<dbReference type="PRINTS" id="PR00411">
    <property type="entry name" value="PNDRDTASEI"/>
</dbReference>
<dbReference type="SUPFAM" id="SSF51905">
    <property type="entry name" value="FAD/NAD(P)-binding domain"/>
    <property type="match status" value="1"/>
</dbReference>
<dbReference type="Proteomes" id="UP001304300">
    <property type="component" value="Chromosome"/>
</dbReference>
<dbReference type="Gene3D" id="2.40.30.10">
    <property type="entry name" value="Translation factors"/>
    <property type="match status" value="1"/>
</dbReference>
<dbReference type="PANTHER" id="PTHR42887:SF2">
    <property type="entry name" value="OS12G0638800 PROTEIN"/>
    <property type="match status" value="1"/>
</dbReference>
<dbReference type="AlphaFoldDB" id="A0AAQ3LB52"/>
<dbReference type="InterPro" id="IPR055178">
    <property type="entry name" value="RsdA/BaiN/AoA(So)-like_dom"/>
</dbReference>
<evidence type="ECO:0000256" key="1">
    <source>
        <dbReference type="ARBA" id="ARBA00001974"/>
    </source>
</evidence>
<dbReference type="Gene3D" id="3.50.50.60">
    <property type="entry name" value="FAD/NAD(P)-binding domain"/>
    <property type="match status" value="1"/>
</dbReference>
<accession>A0AAQ3LB52</accession>
<dbReference type="SUPFAM" id="SSF160996">
    <property type="entry name" value="HI0933 insert domain-like"/>
    <property type="match status" value="1"/>
</dbReference>
<comment type="cofactor">
    <cofactor evidence="1">
        <name>FAD</name>
        <dbReference type="ChEBI" id="CHEBI:57692"/>
    </cofactor>
</comment>
<evidence type="ECO:0000259" key="4">
    <source>
        <dbReference type="Pfam" id="PF03486"/>
    </source>
</evidence>
<evidence type="ECO:0000313" key="6">
    <source>
        <dbReference type="EMBL" id="WOO41289.1"/>
    </source>
</evidence>
<dbReference type="PRINTS" id="PR00368">
    <property type="entry name" value="FADPNR"/>
</dbReference>
<organism evidence="6 7">
    <name type="scientific">Rubellicoccus peritrichatus</name>
    <dbReference type="NCBI Taxonomy" id="3080537"/>
    <lineage>
        <taxon>Bacteria</taxon>
        <taxon>Pseudomonadati</taxon>
        <taxon>Verrucomicrobiota</taxon>
        <taxon>Opitutia</taxon>
        <taxon>Puniceicoccales</taxon>
        <taxon>Cerasicoccaceae</taxon>
        <taxon>Rubellicoccus</taxon>
    </lineage>
</organism>
<dbReference type="InterPro" id="IPR036188">
    <property type="entry name" value="FAD/NAD-bd_sf"/>
</dbReference>
<reference evidence="6 7" key="1">
    <citation type="submission" date="2023-10" db="EMBL/GenBank/DDBJ databases">
        <title>Rubellicoccus peritrichatus gen. nov., sp. nov., isolated from an algae of coral reef tank.</title>
        <authorList>
            <person name="Luo J."/>
        </authorList>
    </citation>
    <scope>NUCLEOTIDE SEQUENCE [LARGE SCALE GENOMIC DNA]</scope>
    <source>
        <strain evidence="6 7">CR14</strain>
    </source>
</reference>